<comment type="caution">
    <text evidence="12">The sequence shown here is derived from an EMBL/GenBank/DDBJ whole genome shotgun (WGS) entry which is preliminary data.</text>
</comment>
<dbReference type="PROSITE" id="PS51382">
    <property type="entry name" value="SPX"/>
    <property type="match status" value="1"/>
</dbReference>
<evidence type="ECO:0000256" key="2">
    <source>
        <dbReference type="ARBA" id="ARBA00009665"/>
    </source>
</evidence>
<dbReference type="Proteomes" id="UP000325081">
    <property type="component" value="Unassembled WGS sequence"/>
</dbReference>
<dbReference type="OrthoDB" id="9970435at2759"/>
<feature type="transmembrane region" description="Helical" evidence="9">
    <location>
        <begin position="488"/>
        <end position="509"/>
    </location>
</feature>
<keyword evidence="6 9" id="KW-1133">Transmembrane helix</keyword>
<reference evidence="13" key="1">
    <citation type="journal article" date="2019" name="Curr. Biol.">
        <title>Genome Sequence of Striga asiatica Provides Insight into the Evolution of Plant Parasitism.</title>
        <authorList>
            <person name="Yoshida S."/>
            <person name="Kim S."/>
            <person name="Wafula E.K."/>
            <person name="Tanskanen J."/>
            <person name="Kim Y.M."/>
            <person name="Honaas L."/>
            <person name="Yang Z."/>
            <person name="Spallek T."/>
            <person name="Conn C.E."/>
            <person name="Ichihashi Y."/>
            <person name="Cheong K."/>
            <person name="Cui S."/>
            <person name="Der J.P."/>
            <person name="Gundlach H."/>
            <person name="Jiao Y."/>
            <person name="Hori C."/>
            <person name="Ishida J.K."/>
            <person name="Kasahara H."/>
            <person name="Kiba T."/>
            <person name="Kim M.S."/>
            <person name="Koo N."/>
            <person name="Laohavisit A."/>
            <person name="Lee Y.H."/>
            <person name="Lumba S."/>
            <person name="McCourt P."/>
            <person name="Mortimer J.C."/>
            <person name="Mutuku J.M."/>
            <person name="Nomura T."/>
            <person name="Sasaki-Sekimoto Y."/>
            <person name="Seto Y."/>
            <person name="Wang Y."/>
            <person name="Wakatake T."/>
            <person name="Sakakibara H."/>
            <person name="Demura T."/>
            <person name="Yamaguchi S."/>
            <person name="Yoneyama K."/>
            <person name="Manabe R.I."/>
            <person name="Nelson D.C."/>
            <person name="Schulman A.H."/>
            <person name="Timko M.P."/>
            <person name="dePamphilis C.W."/>
            <person name="Choi D."/>
            <person name="Shirasu K."/>
        </authorList>
    </citation>
    <scope>NUCLEOTIDE SEQUENCE [LARGE SCALE GENOMIC DNA]</scope>
    <source>
        <strain evidence="13">cv. UVA1</strain>
    </source>
</reference>
<feature type="transmembrane region" description="Helical" evidence="9">
    <location>
        <begin position="683"/>
        <end position="704"/>
    </location>
</feature>
<keyword evidence="3" id="KW-0813">Transport</keyword>
<evidence type="ECO:0000256" key="8">
    <source>
        <dbReference type="SAM" id="MobiDB-lite"/>
    </source>
</evidence>
<feature type="compositionally biased region" description="Basic and acidic residues" evidence="8">
    <location>
        <begin position="209"/>
        <end position="219"/>
    </location>
</feature>
<keyword evidence="5 9" id="KW-0812">Transmembrane</keyword>
<accession>A0A5A7PBE0</accession>
<dbReference type="PANTHER" id="PTHR48477">
    <property type="entry name" value="PHOSPHATE TRANSPORTER PHO1"/>
    <property type="match status" value="1"/>
</dbReference>
<keyword evidence="13" id="KW-1185">Reference proteome</keyword>
<evidence type="ECO:0000313" key="13">
    <source>
        <dbReference type="Proteomes" id="UP000325081"/>
    </source>
</evidence>
<dbReference type="InterPro" id="IPR034092">
    <property type="entry name" value="PHO1_SPX"/>
</dbReference>
<evidence type="ECO:0000259" key="10">
    <source>
        <dbReference type="PROSITE" id="PS51380"/>
    </source>
</evidence>
<protein>
    <submittedName>
        <fullName evidence="12">Phosphate transporter PHO1</fullName>
    </submittedName>
</protein>
<evidence type="ECO:0000259" key="11">
    <source>
        <dbReference type="PROSITE" id="PS51382"/>
    </source>
</evidence>
<keyword evidence="4" id="KW-0592">Phosphate transport</keyword>
<dbReference type="InterPro" id="IPR004331">
    <property type="entry name" value="SPX_dom"/>
</dbReference>
<evidence type="ECO:0000256" key="5">
    <source>
        <dbReference type="ARBA" id="ARBA00022692"/>
    </source>
</evidence>
<dbReference type="GO" id="GO:0006817">
    <property type="term" value="P:phosphate ion transport"/>
    <property type="evidence" value="ECO:0007669"/>
    <property type="project" value="UniProtKB-KW"/>
</dbReference>
<evidence type="ECO:0000256" key="6">
    <source>
        <dbReference type="ARBA" id="ARBA00022989"/>
    </source>
</evidence>
<sequence length="774" mass="90133">MVKFSKQFEGQLVPEWKEAFVDYCQLKKDIKKIILLDHQNTCIHSKKKNNISFPNTLLTSITKHTFLGLKMRESKVIQVHRKIAGSTSTGDLYETELLEQLSDINGAVEFFTCLDNQLNKVNTFYVNKEREFVERGESLKKQMEILNELKATLREKRAKGQTSNESKEEDSISGTISCDDESTKNTQNNTEESLTEETSDQSPKSGELTMRKNKEERKLKSISSRTINFQGKNLRIRIPVTNPTRTFSAITYLFWDDLANQSSKKSGVEGNNKLHVNKKKLHHAEKMIRGAFIELYKGLGYLKTYRNLNVLAFVKILKKFDKVTNKQVLPIYLRVVEGSYFNSSDKAVKLADEVEELFVKHFADDDKRKAMKYLKPTHRKESHAVTFFIGLSAGCFLALFIGYIIIAHITGIMFSLLFLHFFLYGCNIFMWRKAHINYGFIFELSLTRELKYRDVFLICATSMTAVIGVLFVHLFLVAKGHPYAQVQAVPGFLLLIFIIVLVCPFNFIYKSSRYSLLSVIRKIVLSPLYKVAMLDFFMADQLCSQVPMLRNLEYVACYYITGSYKTRDYNYCMKTAYYRNLAYAVSFLPYYWRAMQCARRWFDEGQKSHLLNLGKYVSAMLAAGAKLAYEKDKNVRWLFMVVIMSTASTVYQLYWDFVKDWGLLRFGSKNPWLRDELMLRNKLVYYFSLGLNLVLRLAWLQTVFHYNFEKVDYRVTMLFLAALEVARRGVWNFYRLENEHLNNTGKYRAVKIVPLPFHEVDDQDYDHQSICQSC</sequence>
<dbReference type="Pfam" id="PF03105">
    <property type="entry name" value="SPX"/>
    <property type="match status" value="1"/>
</dbReference>
<dbReference type="AlphaFoldDB" id="A0A5A7PBE0"/>
<dbReference type="InterPro" id="IPR004342">
    <property type="entry name" value="EXS_C"/>
</dbReference>
<evidence type="ECO:0000256" key="4">
    <source>
        <dbReference type="ARBA" id="ARBA00022592"/>
    </source>
</evidence>
<gene>
    <name evidence="12" type="ORF">STAS_05741</name>
</gene>
<dbReference type="GO" id="GO:0012505">
    <property type="term" value="C:endomembrane system"/>
    <property type="evidence" value="ECO:0007669"/>
    <property type="project" value="UniProtKB-SubCell"/>
</dbReference>
<feature type="region of interest" description="Disordered" evidence="8">
    <location>
        <begin position="156"/>
        <end position="221"/>
    </location>
</feature>
<evidence type="ECO:0000256" key="3">
    <source>
        <dbReference type="ARBA" id="ARBA00022448"/>
    </source>
</evidence>
<dbReference type="InterPro" id="IPR052486">
    <property type="entry name" value="PHO1"/>
</dbReference>
<proteinExistence type="inferred from homology"/>
<comment type="similarity">
    <text evidence="2">Belongs to the SYG1 (TC 2.A.94) family.</text>
</comment>
<keyword evidence="7 9" id="KW-0472">Membrane</keyword>
<feature type="transmembrane region" description="Helical" evidence="9">
    <location>
        <begin position="412"/>
        <end position="431"/>
    </location>
</feature>
<feature type="domain" description="SPX" evidence="11">
    <location>
        <begin position="2"/>
        <end position="334"/>
    </location>
</feature>
<evidence type="ECO:0000256" key="7">
    <source>
        <dbReference type="ARBA" id="ARBA00023136"/>
    </source>
</evidence>
<evidence type="ECO:0000313" key="12">
    <source>
        <dbReference type="EMBL" id="GER29836.1"/>
    </source>
</evidence>
<feature type="transmembrane region" description="Helical" evidence="9">
    <location>
        <begin position="384"/>
        <end position="406"/>
    </location>
</feature>
<evidence type="ECO:0000256" key="1">
    <source>
        <dbReference type="ARBA" id="ARBA00004127"/>
    </source>
</evidence>
<evidence type="ECO:0000256" key="9">
    <source>
        <dbReference type="SAM" id="Phobius"/>
    </source>
</evidence>
<dbReference type="EMBL" id="BKCP01004294">
    <property type="protein sequence ID" value="GER29836.1"/>
    <property type="molecule type" value="Genomic_DNA"/>
</dbReference>
<dbReference type="Pfam" id="PF03124">
    <property type="entry name" value="EXS"/>
    <property type="match status" value="1"/>
</dbReference>
<dbReference type="PANTHER" id="PTHR48477:SF1">
    <property type="entry name" value="PHOSPHATE TRANSPORTER PHO1"/>
    <property type="match status" value="1"/>
</dbReference>
<dbReference type="CDD" id="cd14476">
    <property type="entry name" value="SPX_PHO1_like"/>
    <property type="match status" value="1"/>
</dbReference>
<dbReference type="PROSITE" id="PS51380">
    <property type="entry name" value="EXS"/>
    <property type="match status" value="1"/>
</dbReference>
<feature type="transmembrane region" description="Helical" evidence="9">
    <location>
        <begin position="452"/>
        <end position="476"/>
    </location>
</feature>
<name>A0A5A7PBE0_STRAF</name>
<dbReference type="GO" id="GO:0016036">
    <property type="term" value="P:cellular response to phosphate starvation"/>
    <property type="evidence" value="ECO:0007669"/>
    <property type="project" value="InterPro"/>
</dbReference>
<feature type="domain" description="EXS" evidence="10">
    <location>
        <begin position="573"/>
        <end position="767"/>
    </location>
</feature>
<organism evidence="12 13">
    <name type="scientific">Striga asiatica</name>
    <name type="common">Asiatic witchweed</name>
    <name type="synonym">Buchnera asiatica</name>
    <dbReference type="NCBI Taxonomy" id="4170"/>
    <lineage>
        <taxon>Eukaryota</taxon>
        <taxon>Viridiplantae</taxon>
        <taxon>Streptophyta</taxon>
        <taxon>Embryophyta</taxon>
        <taxon>Tracheophyta</taxon>
        <taxon>Spermatophyta</taxon>
        <taxon>Magnoliopsida</taxon>
        <taxon>eudicotyledons</taxon>
        <taxon>Gunneridae</taxon>
        <taxon>Pentapetalae</taxon>
        <taxon>asterids</taxon>
        <taxon>lamiids</taxon>
        <taxon>Lamiales</taxon>
        <taxon>Orobanchaceae</taxon>
        <taxon>Buchnereae</taxon>
        <taxon>Striga</taxon>
    </lineage>
</organism>
<feature type="transmembrane region" description="Helical" evidence="9">
    <location>
        <begin position="635"/>
        <end position="654"/>
    </location>
</feature>
<dbReference type="GO" id="GO:0016020">
    <property type="term" value="C:membrane"/>
    <property type="evidence" value="ECO:0007669"/>
    <property type="project" value="InterPro"/>
</dbReference>
<comment type="subcellular location">
    <subcellularLocation>
        <location evidence="1">Endomembrane system</location>
        <topology evidence="1">Multi-pass membrane protein</topology>
    </subcellularLocation>
</comment>